<keyword evidence="4" id="KW-0804">Transcription</keyword>
<dbReference type="CDD" id="cd10017">
    <property type="entry name" value="B3_DNA"/>
    <property type="match status" value="1"/>
</dbReference>
<accession>M8AVK3</accession>
<evidence type="ECO:0000313" key="7">
    <source>
        <dbReference type="EnsemblPlants" id="EMT08502"/>
    </source>
</evidence>
<feature type="compositionally biased region" description="Polar residues" evidence="6">
    <location>
        <begin position="14"/>
        <end position="25"/>
    </location>
</feature>
<comment type="subcellular location">
    <subcellularLocation>
        <location evidence="1">Nucleus</location>
    </subcellularLocation>
</comment>
<sequence length="291" mass="33429">MHMVLPPEEEDAHTNTSAVGTPQNKASEEEEAEEEEDALSESLENEEDSESRMCCDDALEPTQQQQDYRHKTDDEESEHRPTKKSKFEEIRSPFGDSASKAASLGDNFVEFASRPSKESQAEGKSSAAPLIVYTRHKSFGNKYGMEAQFTMFNKSNGENQPGRVLIRVTRRLGLTSQRRPVTQREKEDAMERARRSNRFMKTFLPKESRTMTLWDPQAKPWKAWYKYTCGECPHAVLSAGWGTLAMENNLEKWDMCVFELLDQEYNIKLHIHKVFLMITPCVLAPKPRIDE</sequence>
<dbReference type="Pfam" id="PF02362">
    <property type="entry name" value="B3"/>
    <property type="match status" value="1"/>
</dbReference>
<evidence type="ECO:0000256" key="3">
    <source>
        <dbReference type="ARBA" id="ARBA00023125"/>
    </source>
</evidence>
<evidence type="ECO:0000256" key="1">
    <source>
        <dbReference type="ARBA" id="ARBA00004123"/>
    </source>
</evidence>
<dbReference type="InterPro" id="IPR044837">
    <property type="entry name" value="REM16-like"/>
</dbReference>
<organism evidence="7">
    <name type="scientific">Aegilops tauschii</name>
    <name type="common">Tausch's goatgrass</name>
    <name type="synonym">Aegilops squarrosa</name>
    <dbReference type="NCBI Taxonomy" id="37682"/>
    <lineage>
        <taxon>Eukaryota</taxon>
        <taxon>Viridiplantae</taxon>
        <taxon>Streptophyta</taxon>
        <taxon>Embryophyta</taxon>
        <taxon>Tracheophyta</taxon>
        <taxon>Spermatophyta</taxon>
        <taxon>Magnoliopsida</taxon>
        <taxon>Liliopsida</taxon>
        <taxon>Poales</taxon>
        <taxon>Poaceae</taxon>
        <taxon>BOP clade</taxon>
        <taxon>Pooideae</taxon>
        <taxon>Triticodae</taxon>
        <taxon>Triticeae</taxon>
        <taxon>Triticinae</taxon>
        <taxon>Aegilops</taxon>
    </lineage>
</organism>
<evidence type="ECO:0000256" key="6">
    <source>
        <dbReference type="SAM" id="MobiDB-lite"/>
    </source>
</evidence>
<dbReference type="InterPro" id="IPR015300">
    <property type="entry name" value="DNA-bd_pseudobarrel_sf"/>
</dbReference>
<reference evidence="7" key="1">
    <citation type="submission" date="2015-06" db="UniProtKB">
        <authorList>
            <consortium name="EnsemblPlants"/>
        </authorList>
    </citation>
    <scope>IDENTIFICATION</scope>
</reference>
<keyword evidence="5" id="KW-0539">Nucleus</keyword>
<proteinExistence type="predicted"/>
<dbReference type="Gene3D" id="2.40.330.10">
    <property type="entry name" value="DNA-binding pseudobarrel domain"/>
    <property type="match status" value="1"/>
</dbReference>
<evidence type="ECO:0000256" key="5">
    <source>
        <dbReference type="ARBA" id="ARBA00023242"/>
    </source>
</evidence>
<name>M8AVK3_AEGTA</name>
<dbReference type="PANTHER" id="PTHR31391:SF91">
    <property type="entry name" value="TF-B3 DOMAIN-CONTAINING PROTEIN"/>
    <property type="match status" value="1"/>
</dbReference>
<dbReference type="PANTHER" id="PTHR31391">
    <property type="entry name" value="B3 DOMAIN-CONTAINING PROTEIN OS11G0197600-RELATED"/>
    <property type="match status" value="1"/>
</dbReference>
<dbReference type="InterPro" id="IPR003340">
    <property type="entry name" value="B3_DNA-bd"/>
</dbReference>
<dbReference type="SUPFAM" id="SSF101936">
    <property type="entry name" value="DNA-binding pseudobarrel domain"/>
    <property type="match status" value="1"/>
</dbReference>
<dbReference type="AlphaFoldDB" id="M8AVK3"/>
<keyword evidence="3" id="KW-0238">DNA-binding</keyword>
<evidence type="ECO:0000256" key="2">
    <source>
        <dbReference type="ARBA" id="ARBA00023015"/>
    </source>
</evidence>
<feature type="compositionally biased region" description="Basic and acidic residues" evidence="6">
    <location>
        <begin position="67"/>
        <end position="91"/>
    </location>
</feature>
<dbReference type="PROSITE" id="PS50863">
    <property type="entry name" value="B3"/>
    <property type="match status" value="1"/>
</dbReference>
<dbReference type="EnsemblPlants" id="EMT08502">
    <property type="protein sequence ID" value="EMT08502"/>
    <property type="gene ID" value="F775_21144"/>
</dbReference>
<feature type="region of interest" description="Disordered" evidence="6">
    <location>
        <begin position="1"/>
        <end position="99"/>
    </location>
</feature>
<keyword evidence="2" id="KW-0805">Transcription regulation</keyword>
<evidence type="ECO:0000256" key="4">
    <source>
        <dbReference type="ARBA" id="ARBA00023163"/>
    </source>
</evidence>
<feature type="compositionally biased region" description="Acidic residues" evidence="6">
    <location>
        <begin position="28"/>
        <end position="49"/>
    </location>
</feature>
<protein>
    <submittedName>
        <fullName evidence="7">B3 domain-containing protein</fullName>
    </submittedName>
</protein>
<dbReference type="GO" id="GO:0005634">
    <property type="term" value="C:nucleus"/>
    <property type="evidence" value="ECO:0007669"/>
    <property type="project" value="UniProtKB-SubCell"/>
</dbReference>
<dbReference type="GO" id="GO:0003677">
    <property type="term" value="F:DNA binding"/>
    <property type="evidence" value="ECO:0007669"/>
    <property type="project" value="UniProtKB-KW"/>
</dbReference>